<dbReference type="PANTHER" id="PTHR33428">
    <property type="entry name" value="CHLOROPHYLLASE-2, CHLOROPLASTIC"/>
    <property type="match status" value="1"/>
</dbReference>
<dbReference type="Gene3D" id="3.40.50.1820">
    <property type="entry name" value="alpha/beta hydrolase"/>
    <property type="match status" value="1"/>
</dbReference>
<comment type="caution">
    <text evidence="1">The sequence shown here is derived from an EMBL/GenBank/DDBJ whole genome shotgun (WGS) entry which is preliminary data.</text>
</comment>
<sequence>MLIMLDVKLNEAQPIISMKYIMLSRPERGQDLSIKVSAPSTGEDLPVILFAHGFGSSQDGYEPLADFWAAHGFFVIQPTFLDSKRIHLSDDDPRMQSLWRIRVDDMKHILDNLDYIESLVPGLQGRIDYHRIVTAGHSFGGQTAGNLLGLQVMDPVTYASEDLSDSRVQGGVLLATAGEGGDKLTQFAVDNFSFLNPNFKYMNKPTLIIAGDADHSPLTVEGPEWMTEPYYKSPGSKSLLNLYDAEHSLGGIPGYDVKETTDDNPQRVELIQYATWAYFRYVLNIESASWLALCDQFNNSNNDLGVIISKNDD</sequence>
<accession>A0ABQ0XIG3</accession>
<protein>
    <recommendedName>
        <fullName evidence="3">Chlorophyllase</fullName>
    </recommendedName>
</protein>
<evidence type="ECO:0000313" key="2">
    <source>
        <dbReference type="Proteomes" id="UP000321040"/>
    </source>
</evidence>
<dbReference type="SUPFAM" id="SSF53474">
    <property type="entry name" value="alpha/beta-Hydrolases"/>
    <property type="match status" value="1"/>
</dbReference>
<gene>
    <name evidence="1" type="ORF">SKL01_04210</name>
</gene>
<proteinExistence type="predicted"/>
<dbReference type="EMBL" id="BKAQ01000003">
    <property type="protein sequence ID" value="GEP81243.1"/>
    <property type="molecule type" value="Genomic_DNA"/>
</dbReference>
<reference evidence="1 2" key="1">
    <citation type="submission" date="2019-07" db="EMBL/GenBank/DDBJ databases">
        <title>Whole genome shotgun sequence of Staphylococcus kloosii NBRC 109624.</title>
        <authorList>
            <person name="Hosoyama A."/>
            <person name="Uohara A."/>
            <person name="Ohji S."/>
            <person name="Ichikawa N."/>
        </authorList>
    </citation>
    <scope>NUCLEOTIDE SEQUENCE [LARGE SCALE GENOMIC DNA]</scope>
    <source>
        <strain evidence="1 2">NBRC 109624</strain>
    </source>
</reference>
<keyword evidence="2" id="KW-1185">Reference proteome</keyword>
<dbReference type="Proteomes" id="UP000321040">
    <property type="component" value="Unassembled WGS sequence"/>
</dbReference>
<name>A0ABQ0XIG3_9STAP</name>
<dbReference type="Pfam" id="PF07224">
    <property type="entry name" value="Chlorophyllase"/>
    <property type="match status" value="1"/>
</dbReference>
<organism evidence="1 2">
    <name type="scientific">Staphylococcus kloosii</name>
    <dbReference type="NCBI Taxonomy" id="29384"/>
    <lineage>
        <taxon>Bacteria</taxon>
        <taxon>Bacillati</taxon>
        <taxon>Bacillota</taxon>
        <taxon>Bacilli</taxon>
        <taxon>Bacillales</taxon>
        <taxon>Staphylococcaceae</taxon>
        <taxon>Staphylococcus</taxon>
    </lineage>
</organism>
<dbReference type="InterPro" id="IPR017395">
    <property type="entry name" value="Chlorophyllase-like"/>
</dbReference>
<dbReference type="InterPro" id="IPR029058">
    <property type="entry name" value="AB_hydrolase_fold"/>
</dbReference>
<evidence type="ECO:0008006" key="3">
    <source>
        <dbReference type="Google" id="ProtNLM"/>
    </source>
</evidence>
<dbReference type="PANTHER" id="PTHR33428:SF14">
    <property type="entry name" value="CARBOXYLESTERASE TYPE B DOMAIN-CONTAINING PROTEIN"/>
    <property type="match status" value="1"/>
</dbReference>
<evidence type="ECO:0000313" key="1">
    <source>
        <dbReference type="EMBL" id="GEP81243.1"/>
    </source>
</evidence>